<evidence type="ECO:0000313" key="1">
    <source>
        <dbReference type="EMBL" id="OAF01322.1"/>
    </source>
</evidence>
<evidence type="ECO:0000313" key="2">
    <source>
        <dbReference type="Proteomes" id="UP000076959"/>
    </source>
</evidence>
<reference evidence="1 2" key="1">
    <citation type="submission" date="2016-03" db="EMBL/GenBank/DDBJ databases">
        <title>Draft Genome Sequence of the Strain BR 10245 (Bradyrhizobium sp.) isolated from nodules of Centrolobium paraense.</title>
        <authorList>
            <person name="Simoes-Araujo J.L.Sr."/>
            <person name="Barauna A.C."/>
            <person name="Silva K."/>
            <person name="Zilli J.E."/>
        </authorList>
    </citation>
    <scope>NUCLEOTIDE SEQUENCE [LARGE SCALE GENOMIC DNA]</scope>
    <source>
        <strain evidence="1 2">BR 10245</strain>
    </source>
</reference>
<dbReference type="OrthoDB" id="8249989at2"/>
<gene>
    <name evidence="1" type="ORF">AYJ54_29045</name>
</gene>
<dbReference type="EMBL" id="LUUB01000106">
    <property type="protein sequence ID" value="OAF01322.1"/>
    <property type="molecule type" value="Genomic_DNA"/>
</dbReference>
<accession>A0A176Y9W1</accession>
<keyword evidence="2" id="KW-1185">Reference proteome</keyword>
<proteinExistence type="predicted"/>
<name>A0A176Y9W1_9BRAD</name>
<comment type="caution">
    <text evidence="1">The sequence shown here is derived from an EMBL/GenBank/DDBJ whole genome shotgun (WGS) entry which is preliminary data.</text>
</comment>
<organism evidence="1 2">
    <name type="scientific">Bradyrhizobium centrolobii</name>
    <dbReference type="NCBI Taxonomy" id="1505087"/>
    <lineage>
        <taxon>Bacteria</taxon>
        <taxon>Pseudomonadati</taxon>
        <taxon>Pseudomonadota</taxon>
        <taxon>Alphaproteobacteria</taxon>
        <taxon>Hyphomicrobiales</taxon>
        <taxon>Nitrobacteraceae</taxon>
        <taxon>Bradyrhizobium</taxon>
    </lineage>
</organism>
<dbReference type="AlphaFoldDB" id="A0A176Y9W1"/>
<protein>
    <submittedName>
        <fullName evidence="1">Uncharacterized protein</fullName>
    </submittedName>
</protein>
<dbReference type="Proteomes" id="UP000076959">
    <property type="component" value="Unassembled WGS sequence"/>
</dbReference>
<sequence length="62" mass="6546">MIFPGIVPKLHQALTFSVTIRTDVAAMKSLAMVSILALLTVSGAVISDQLLTADQHVAQGVR</sequence>